<dbReference type="EMBL" id="HBKR01018326">
    <property type="protein sequence ID" value="CAE2306971.1"/>
    <property type="molecule type" value="Transcribed_RNA"/>
</dbReference>
<proteinExistence type="inferred from homology"/>
<evidence type="ECO:0008006" key="3">
    <source>
        <dbReference type="Google" id="ProtNLM"/>
    </source>
</evidence>
<gene>
    <name evidence="2" type="ORF">NAES01612_LOCUS12046</name>
</gene>
<dbReference type="SMART" id="SM00268">
    <property type="entry name" value="ACTIN"/>
    <property type="match status" value="1"/>
</dbReference>
<comment type="similarity">
    <text evidence="1">Belongs to the actin family.</text>
</comment>
<dbReference type="AlphaFoldDB" id="A0A7S4NTT1"/>
<organism evidence="2">
    <name type="scientific">Paramoeba aestuarina</name>
    <dbReference type="NCBI Taxonomy" id="180227"/>
    <lineage>
        <taxon>Eukaryota</taxon>
        <taxon>Amoebozoa</taxon>
        <taxon>Discosea</taxon>
        <taxon>Flabellinia</taxon>
        <taxon>Dactylopodida</taxon>
        <taxon>Paramoebidae</taxon>
        <taxon>Paramoeba</taxon>
    </lineage>
</organism>
<dbReference type="SUPFAM" id="SSF53067">
    <property type="entry name" value="Actin-like ATPase domain"/>
    <property type="match status" value="1"/>
</dbReference>
<evidence type="ECO:0000256" key="1">
    <source>
        <dbReference type="RuleBase" id="RU000487"/>
    </source>
</evidence>
<dbReference type="InterPro" id="IPR004000">
    <property type="entry name" value="Actin"/>
</dbReference>
<dbReference type="Gene3D" id="3.30.420.40">
    <property type="match status" value="2"/>
</dbReference>
<accession>A0A7S4NTT1</accession>
<protein>
    <recommendedName>
        <fullName evidence="3">Actin</fullName>
    </recommendedName>
</protein>
<dbReference type="InterPro" id="IPR043129">
    <property type="entry name" value="ATPase_NBD"/>
</dbReference>
<name>A0A7S4NTT1_9EUKA</name>
<evidence type="ECO:0000313" key="2">
    <source>
        <dbReference type="EMBL" id="CAE2306971.1"/>
    </source>
</evidence>
<sequence>MAIIFDRGEFMLRCGPAGESPHVQYIFSENDDESPVEKEVQLIQDMRGDENQVQVVATVPLQYGIPDLSVLCQYYFEVAGAGSVCLAHVPFLTALSFGATSAIVCDFGHSSSRITPVHDGWTFHSCSLESLQLSGANQNRLLEDIGVSGCLNLHKVKTKTAYVPRRHSISSSSSKMVLPDENLISVTDDTNMNGNLGEFFFSPNRFLSQCNALSATQLLNCGLCMIPKEVPFSNACRNVLLCGGITSTTGFVDRLQEETGQNKELYFHRHSNRHLLPWIGGTILSQLSSVSNISVSRAEYIEHGPDVILKRCF</sequence>
<reference evidence="2" key="1">
    <citation type="submission" date="2021-01" db="EMBL/GenBank/DDBJ databases">
        <authorList>
            <person name="Corre E."/>
            <person name="Pelletier E."/>
            <person name="Niang G."/>
            <person name="Scheremetjew M."/>
            <person name="Finn R."/>
            <person name="Kale V."/>
            <person name="Holt S."/>
            <person name="Cochrane G."/>
            <person name="Meng A."/>
            <person name="Brown T."/>
            <person name="Cohen L."/>
        </authorList>
    </citation>
    <scope>NUCLEOTIDE SEQUENCE</scope>
    <source>
        <strain evidence="2">SoJaBio B1-5/56/2</strain>
    </source>
</reference>
<dbReference type="PANTHER" id="PTHR11937">
    <property type="entry name" value="ACTIN"/>
    <property type="match status" value="1"/>
</dbReference>
<dbReference type="Pfam" id="PF00022">
    <property type="entry name" value="Actin"/>
    <property type="match status" value="2"/>
</dbReference>